<gene>
    <name evidence="2" type="ORF">PADG_01518</name>
</gene>
<name>C1G3K2_PARBD</name>
<evidence type="ECO:0000313" key="2">
    <source>
        <dbReference type="EMBL" id="EEH45368.1"/>
    </source>
</evidence>
<dbReference type="InParanoid" id="C1G3K2"/>
<dbReference type="OMA" id="IGWAFNC"/>
<sequence>MKTRKEAPGEGPAPKYRPAKSVPFQLHMHCTIYFEEKLFHQALHLLLSLLSSNTIASGPALIPSPQHLAVAATLIVHPSTTTRVKSLESVQVANTALELLRLTNKLVGPLAAKFDIAFAFTRFSSSRNGRQRRGDGHNDSANDSSSDFDTVPMRMDIARGGSLWFRSEDFWHAVGWAFNCAVLFPKRWSRWRVWLEFMCDVLEDDWTERERLASNSSDGMATPTAGHALLRDSLIFKYISGSSGVSGHHRRIMRAVFADGKPPSLNEFKEVFRNELKEPEKGKDNLKRREADVNVDEDEFGDYLSKDEDDDAEEEDNDSYTTTRETQPSRPKRPRTRAPEFSLISTDDLNMDPSYSGSGAGHSGNVSQLGDLASLALRQRLMQLLSRVSNSLGKLYMELDKLYLLFVEFVRSLDLPTFQLLVSSPMLSSFTDDARTTLCEMILLRLLDNNPGSMEQYLSQAKLETCFLPYAAYTNSSVDNAKVSILLETTLRLLASNGMLHVRPSLQRAIEEGIVARSEKCQTDTRKSQGKQKMEESGWIWLVESGERMHYLVNKVMSKENEGKRT</sequence>
<dbReference type="RefSeq" id="XP_010757486.1">
    <property type="nucleotide sequence ID" value="XM_010759184.1"/>
</dbReference>
<proteinExistence type="predicted"/>
<dbReference type="eggNOG" id="ENOG502SI3F">
    <property type="taxonomic scope" value="Eukaryota"/>
</dbReference>
<dbReference type="Proteomes" id="UP000001628">
    <property type="component" value="Unassembled WGS sequence"/>
</dbReference>
<feature type="compositionally biased region" description="Acidic residues" evidence="1">
    <location>
        <begin position="297"/>
        <end position="318"/>
    </location>
</feature>
<dbReference type="VEuPathDB" id="FungiDB:PADG_01518"/>
<feature type="region of interest" description="Disordered" evidence="1">
    <location>
        <begin position="297"/>
        <end position="363"/>
    </location>
</feature>
<dbReference type="AlphaFoldDB" id="C1G3K2"/>
<dbReference type="EMBL" id="KN275958">
    <property type="protein sequence ID" value="EEH45368.1"/>
    <property type="molecule type" value="Genomic_DNA"/>
</dbReference>
<evidence type="ECO:0000313" key="3">
    <source>
        <dbReference type="Proteomes" id="UP000001628"/>
    </source>
</evidence>
<evidence type="ECO:0000256" key="1">
    <source>
        <dbReference type="SAM" id="MobiDB-lite"/>
    </source>
</evidence>
<feature type="compositionally biased region" description="Polar residues" evidence="1">
    <location>
        <begin position="343"/>
        <end position="357"/>
    </location>
</feature>
<dbReference type="KEGG" id="pbn:PADG_01518"/>
<dbReference type="HOGENOM" id="CLU_014331_1_0_1"/>
<dbReference type="GeneID" id="22581167"/>
<feature type="region of interest" description="Disordered" evidence="1">
    <location>
        <begin position="127"/>
        <end position="147"/>
    </location>
</feature>
<accession>C1G3K2</accession>
<keyword evidence="3" id="KW-1185">Reference proteome</keyword>
<reference evidence="2 3" key="1">
    <citation type="journal article" date="2011" name="PLoS Genet.">
        <title>Comparative genomic analysis of human fungal pathogens causing paracoccidioidomycosis.</title>
        <authorList>
            <person name="Desjardins C.A."/>
            <person name="Champion M.D."/>
            <person name="Holder J.W."/>
            <person name="Muszewska A."/>
            <person name="Goldberg J."/>
            <person name="Bailao A.M."/>
            <person name="Brigido M.M."/>
            <person name="Ferreira M.E."/>
            <person name="Garcia A.M."/>
            <person name="Grynberg M."/>
            <person name="Gujja S."/>
            <person name="Heiman D.I."/>
            <person name="Henn M.R."/>
            <person name="Kodira C.D."/>
            <person name="Leon-Narvaez H."/>
            <person name="Longo L.V."/>
            <person name="Ma L.J."/>
            <person name="Malavazi I."/>
            <person name="Matsuo A.L."/>
            <person name="Morais F.V."/>
            <person name="Pereira M."/>
            <person name="Rodriguez-Brito S."/>
            <person name="Sakthikumar S."/>
            <person name="Salem-Izacc S.M."/>
            <person name="Sykes S.M."/>
            <person name="Teixeira M.M."/>
            <person name="Vallejo M.C."/>
            <person name="Walter M.E."/>
            <person name="Yandava C."/>
            <person name="Young S."/>
            <person name="Zeng Q."/>
            <person name="Zucker J."/>
            <person name="Felipe M.S."/>
            <person name="Goldman G.H."/>
            <person name="Haas B.J."/>
            <person name="McEwen J.G."/>
            <person name="Nino-Vega G."/>
            <person name="Puccia R."/>
            <person name="San-Blas G."/>
            <person name="Soares C.M."/>
            <person name="Birren B.W."/>
            <person name="Cuomo C.A."/>
        </authorList>
    </citation>
    <scope>NUCLEOTIDE SEQUENCE [LARGE SCALE GENOMIC DNA]</scope>
    <source>
        <strain evidence="2 3">Pb18</strain>
    </source>
</reference>
<organism evidence="2 3">
    <name type="scientific">Paracoccidioides brasiliensis (strain Pb18)</name>
    <dbReference type="NCBI Taxonomy" id="502780"/>
    <lineage>
        <taxon>Eukaryota</taxon>
        <taxon>Fungi</taxon>
        <taxon>Dikarya</taxon>
        <taxon>Ascomycota</taxon>
        <taxon>Pezizomycotina</taxon>
        <taxon>Eurotiomycetes</taxon>
        <taxon>Eurotiomycetidae</taxon>
        <taxon>Onygenales</taxon>
        <taxon>Ajellomycetaceae</taxon>
        <taxon>Paracoccidioides</taxon>
    </lineage>
</organism>
<feature type="compositionally biased region" description="Polar residues" evidence="1">
    <location>
        <begin position="319"/>
        <end position="329"/>
    </location>
</feature>
<dbReference type="OrthoDB" id="5411773at2759"/>
<protein>
    <submittedName>
        <fullName evidence="2">Uncharacterized protein</fullName>
    </submittedName>
</protein>